<evidence type="ECO:0000313" key="6">
    <source>
        <dbReference type="EMBL" id="TGK96719.1"/>
    </source>
</evidence>
<dbReference type="SUPFAM" id="SSF48613">
    <property type="entry name" value="Heme oxygenase-like"/>
    <property type="match status" value="1"/>
</dbReference>
<keyword evidence="3 5" id="KW-0408">Iron</keyword>
<dbReference type="InterPro" id="IPR016053">
    <property type="entry name" value="Haem_Oase-like"/>
</dbReference>
<organism evidence="6 7">
    <name type="scientific">Leptospira brenneri</name>
    <dbReference type="NCBI Taxonomy" id="2023182"/>
    <lineage>
        <taxon>Bacteria</taxon>
        <taxon>Pseudomonadati</taxon>
        <taxon>Spirochaetota</taxon>
        <taxon>Spirochaetia</taxon>
        <taxon>Leptospirales</taxon>
        <taxon>Leptospiraceae</taxon>
        <taxon>Leptospira</taxon>
    </lineage>
</organism>
<evidence type="ECO:0000256" key="4">
    <source>
        <dbReference type="PIRSR" id="PIRSR000343-1"/>
    </source>
</evidence>
<dbReference type="Pfam" id="PF01126">
    <property type="entry name" value="Heme_oxygenase"/>
    <property type="match status" value="1"/>
</dbReference>
<keyword evidence="2 5" id="KW-0479">Metal-binding</keyword>
<dbReference type="InterPro" id="IPR016084">
    <property type="entry name" value="Haem_Oase-like_multi-hlx"/>
</dbReference>
<evidence type="ECO:0000256" key="5">
    <source>
        <dbReference type="PIRSR" id="PIRSR000343-2"/>
    </source>
</evidence>
<keyword evidence="7" id="KW-1185">Reference proteome</keyword>
<dbReference type="GO" id="GO:0042167">
    <property type="term" value="P:heme catabolic process"/>
    <property type="evidence" value="ECO:0007669"/>
    <property type="project" value="TreeGrafter"/>
</dbReference>
<evidence type="ECO:0000256" key="2">
    <source>
        <dbReference type="ARBA" id="ARBA00022723"/>
    </source>
</evidence>
<feature type="binding site" evidence="4">
    <location>
        <position position="8"/>
    </location>
    <ligand>
        <name>heme b</name>
        <dbReference type="ChEBI" id="CHEBI:60344"/>
    </ligand>
</feature>
<comment type="caution">
    <text evidence="6">The sequence shown here is derived from an EMBL/GenBank/DDBJ whole genome shotgun (WGS) entry which is preliminary data.</text>
</comment>
<dbReference type="GO" id="GO:0006788">
    <property type="term" value="P:heme oxidation"/>
    <property type="evidence" value="ECO:0007669"/>
    <property type="project" value="InterPro"/>
</dbReference>
<dbReference type="CDD" id="cd19165">
    <property type="entry name" value="HemeO"/>
    <property type="match status" value="1"/>
</dbReference>
<keyword evidence="1 4" id="KW-0349">Heme</keyword>
<dbReference type="PIRSF" id="PIRSF000343">
    <property type="entry name" value="Haem_Oase"/>
    <property type="match status" value="1"/>
</dbReference>
<feature type="binding site" evidence="4">
    <location>
        <position position="124"/>
    </location>
    <ligand>
        <name>heme b</name>
        <dbReference type="ChEBI" id="CHEBI:60344"/>
    </ligand>
</feature>
<name>A0A2M9Y4V4_9LEPT</name>
<feature type="binding site" description="axial binding residue" evidence="5">
    <location>
        <position position="15"/>
    </location>
    <ligand>
        <name>heme b</name>
        <dbReference type="ChEBI" id="CHEBI:60344"/>
    </ligand>
    <ligandPart>
        <name>Fe</name>
        <dbReference type="ChEBI" id="CHEBI:18248"/>
    </ligandPart>
</feature>
<dbReference type="InterPro" id="IPR002051">
    <property type="entry name" value="Haem_Oase"/>
</dbReference>
<accession>A0A2M9Y4V4</accession>
<sequence length="226" mass="25834">MSIAMMLREGTADKHQETEKVPYIRAIFRGGLDTQTYTYQLESLLAVYTVMEELYRQNKDNPILAKLYFPTLFREKALKEDIATFQKKFGTKLRGSISQATQNYIDHIKNTAATKPELLVAQAYVRYLGDLSGGQSIKKVVAKTFELEGNEGTAFYEFPEIEDLMAFKGIYRQNLDTLPLNDLQKAELLKEANATFDLNKFLFIELDSDLKENIGMERYQTLLPAG</sequence>
<dbReference type="RefSeq" id="WP_100789890.1">
    <property type="nucleotide sequence ID" value="NZ_NPDQ01000002.1"/>
</dbReference>
<dbReference type="PRINTS" id="PR00088">
    <property type="entry name" value="HAEMOXYGNASE"/>
</dbReference>
<dbReference type="EMBL" id="RQFP01000001">
    <property type="protein sequence ID" value="TGK96719.1"/>
    <property type="molecule type" value="Genomic_DNA"/>
</dbReference>
<evidence type="ECO:0000256" key="3">
    <source>
        <dbReference type="ARBA" id="ARBA00023004"/>
    </source>
</evidence>
<evidence type="ECO:0000313" key="7">
    <source>
        <dbReference type="Proteomes" id="UP000297891"/>
    </source>
</evidence>
<dbReference type="AlphaFoldDB" id="A0A2M9Y4V4"/>
<dbReference type="GO" id="GO:0020037">
    <property type="term" value="F:heme binding"/>
    <property type="evidence" value="ECO:0007669"/>
    <property type="project" value="TreeGrafter"/>
</dbReference>
<reference evidence="6" key="1">
    <citation type="journal article" date="2019" name="PLoS Negl. Trop. Dis.">
        <title>Revisiting the worldwide diversity of Leptospira species in the environment.</title>
        <authorList>
            <person name="Vincent A.T."/>
            <person name="Schiettekatte O."/>
            <person name="Bourhy P."/>
            <person name="Veyrier F.J."/>
            <person name="Picardeau M."/>
        </authorList>
    </citation>
    <scope>NUCLEOTIDE SEQUENCE [LARGE SCALE GENOMIC DNA]</scope>
    <source>
        <strain evidence="6">201800277</strain>
    </source>
</reference>
<protein>
    <submittedName>
        <fullName evidence="6">Biliverdin-producing heme oxygenase</fullName>
    </submittedName>
</protein>
<gene>
    <name evidence="6" type="ORF">EHQ30_09020</name>
</gene>
<dbReference type="GO" id="GO:0046872">
    <property type="term" value="F:metal ion binding"/>
    <property type="evidence" value="ECO:0007669"/>
    <property type="project" value="UniProtKB-KW"/>
</dbReference>
<dbReference type="GO" id="GO:0004392">
    <property type="term" value="F:heme oxygenase (decyclizing) activity"/>
    <property type="evidence" value="ECO:0007669"/>
    <property type="project" value="InterPro"/>
</dbReference>
<dbReference type="OrthoDB" id="5493802at2"/>
<dbReference type="Gene3D" id="1.20.910.10">
    <property type="entry name" value="Heme oxygenase-like"/>
    <property type="match status" value="1"/>
</dbReference>
<feature type="binding site" evidence="4">
    <location>
        <position position="172"/>
    </location>
    <ligand>
        <name>heme b</name>
        <dbReference type="ChEBI" id="CHEBI:60344"/>
    </ligand>
</feature>
<dbReference type="GO" id="GO:0006979">
    <property type="term" value="P:response to oxidative stress"/>
    <property type="evidence" value="ECO:0007669"/>
    <property type="project" value="TreeGrafter"/>
</dbReference>
<proteinExistence type="predicted"/>
<dbReference type="PANTHER" id="PTHR10720:SF0">
    <property type="entry name" value="HEME OXYGENASE"/>
    <property type="match status" value="1"/>
</dbReference>
<dbReference type="Proteomes" id="UP000297891">
    <property type="component" value="Unassembled WGS sequence"/>
</dbReference>
<dbReference type="PANTHER" id="PTHR10720">
    <property type="entry name" value="HEME OXYGENASE"/>
    <property type="match status" value="1"/>
</dbReference>
<evidence type="ECO:0000256" key="1">
    <source>
        <dbReference type="ARBA" id="ARBA00022617"/>
    </source>
</evidence>